<feature type="repeat" description="TPR" evidence="3">
    <location>
        <begin position="140"/>
        <end position="173"/>
    </location>
</feature>
<sequence>MEARTLSRACRPERHRHQHGLSYAYDEIPGSQSGDPALMSELFRKAVAAQKAGREDEAMAVYKSLLKSDATNRAAWINLGAILSKRQDRVGAVACYRKALALREDDTILFNLGSELFRQKEYAGAIQHLRRALQLKPDFFRAALLLGYIHESQEQYVEAAQSFQRALTLNPSSRIAALGLVVVLGEQDRNEEALKICEAYLKQQADDAALLNLHAALLMKLGRYRESFEELKQVTSSNEKYVSFEEHLKQARGERDRETSAFFEEVSDRLKERTERLKARIEERKKRQQKSLAKDDMKDLVDLSLLHLFSGDKDKALAFLLEARKVADRDKTGG</sequence>
<name>A0A833GY67_9LEPT</name>
<dbReference type="EMBL" id="WBUI01000030">
    <property type="protein sequence ID" value="KAB2929507.1"/>
    <property type="molecule type" value="Genomic_DNA"/>
</dbReference>
<organism evidence="4 5">
    <name type="scientific">Leptonema illini</name>
    <dbReference type="NCBI Taxonomy" id="183"/>
    <lineage>
        <taxon>Bacteria</taxon>
        <taxon>Pseudomonadati</taxon>
        <taxon>Spirochaetota</taxon>
        <taxon>Spirochaetia</taxon>
        <taxon>Leptospirales</taxon>
        <taxon>Leptospiraceae</taxon>
        <taxon>Leptonema</taxon>
    </lineage>
</organism>
<keyword evidence="1" id="KW-0677">Repeat</keyword>
<dbReference type="Pfam" id="PF13174">
    <property type="entry name" value="TPR_6"/>
    <property type="match status" value="1"/>
</dbReference>
<protein>
    <submittedName>
        <fullName evidence="4">Tetratricopeptide repeat protein</fullName>
    </submittedName>
</protein>
<dbReference type="InterPro" id="IPR019734">
    <property type="entry name" value="TPR_rpt"/>
</dbReference>
<evidence type="ECO:0000256" key="1">
    <source>
        <dbReference type="ARBA" id="ARBA00022737"/>
    </source>
</evidence>
<comment type="caution">
    <text evidence="4">The sequence shown here is derived from an EMBL/GenBank/DDBJ whole genome shotgun (WGS) entry which is preliminary data.</text>
</comment>
<dbReference type="Gene3D" id="1.25.40.10">
    <property type="entry name" value="Tetratricopeptide repeat domain"/>
    <property type="match status" value="2"/>
</dbReference>
<feature type="repeat" description="TPR" evidence="3">
    <location>
        <begin position="106"/>
        <end position="139"/>
    </location>
</feature>
<proteinExistence type="predicted"/>
<dbReference type="InterPro" id="IPR011990">
    <property type="entry name" value="TPR-like_helical_dom_sf"/>
</dbReference>
<dbReference type="AlphaFoldDB" id="A0A833GY67"/>
<dbReference type="Pfam" id="PF13432">
    <property type="entry name" value="TPR_16"/>
    <property type="match status" value="1"/>
</dbReference>
<dbReference type="Pfam" id="PF13176">
    <property type="entry name" value="TPR_7"/>
    <property type="match status" value="1"/>
</dbReference>
<evidence type="ECO:0000256" key="2">
    <source>
        <dbReference type="ARBA" id="ARBA00022803"/>
    </source>
</evidence>
<dbReference type="PANTHER" id="PTHR44943">
    <property type="entry name" value="CELLULOSE SYNTHASE OPERON PROTEIN C"/>
    <property type="match status" value="1"/>
</dbReference>
<accession>A0A833GY67</accession>
<dbReference type="PROSITE" id="PS50005">
    <property type="entry name" value="TPR"/>
    <property type="match status" value="2"/>
</dbReference>
<reference evidence="4 5" key="1">
    <citation type="submission" date="2019-10" db="EMBL/GenBank/DDBJ databases">
        <title>Extracellular Electron Transfer in a Candidatus Methanoperedens spp. Enrichment Culture.</title>
        <authorList>
            <person name="Berger S."/>
            <person name="Rangel Shaw D."/>
            <person name="Berben T."/>
            <person name="In 'T Zandt M."/>
            <person name="Frank J."/>
            <person name="Reimann J."/>
            <person name="Jetten M.S.M."/>
            <person name="Welte C.U."/>
        </authorList>
    </citation>
    <scope>NUCLEOTIDE SEQUENCE [LARGE SCALE GENOMIC DNA]</scope>
    <source>
        <strain evidence="4">SB12</strain>
    </source>
</reference>
<dbReference type="InterPro" id="IPR051685">
    <property type="entry name" value="Ycf3/AcsC/BcsC/TPR_MFPF"/>
</dbReference>
<evidence type="ECO:0000313" key="4">
    <source>
        <dbReference type="EMBL" id="KAB2929507.1"/>
    </source>
</evidence>
<dbReference type="SUPFAM" id="SSF48452">
    <property type="entry name" value="TPR-like"/>
    <property type="match status" value="1"/>
</dbReference>
<dbReference type="PANTHER" id="PTHR44943:SF8">
    <property type="entry name" value="TPR REPEAT-CONTAINING PROTEIN MJ0263"/>
    <property type="match status" value="1"/>
</dbReference>
<dbReference type="Proteomes" id="UP000460298">
    <property type="component" value="Unassembled WGS sequence"/>
</dbReference>
<gene>
    <name evidence="4" type="ORF">F9K24_19675</name>
</gene>
<evidence type="ECO:0000313" key="5">
    <source>
        <dbReference type="Proteomes" id="UP000460298"/>
    </source>
</evidence>
<evidence type="ECO:0000256" key="3">
    <source>
        <dbReference type="PROSITE-ProRule" id="PRU00339"/>
    </source>
</evidence>
<keyword evidence="2 3" id="KW-0802">TPR repeat</keyword>
<dbReference type="SMART" id="SM00028">
    <property type="entry name" value="TPR"/>
    <property type="match status" value="6"/>
</dbReference>